<evidence type="ECO:0000313" key="6">
    <source>
        <dbReference type="EMBL" id="BCB87501.1"/>
    </source>
</evidence>
<dbReference type="PANTHER" id="PTHR42847">
    <property type="entry name" value="ALKANESULFONATE MONOOXYGENASE"/>
    <property type="match status" value="1"/>
</dbReference>
<keyword evidence="7" id="KW-1185">Reference proteome</keyword>
<reference evidence="6 7" key="1">
    <citation type="submission" date="2020-03" db="EMBL/GenBank/DDBJ databases">
        <title>Whole genome shotgun sequence of Phytohabitans suffuscus NBRC 105367.</title>
        <authorList>
            <person name="Komaki H."/>
            <person name="Tamura T."/>
        </authorList>
    </citation>
    <scope>NUCLEOTIDE SEQUENCE [LARGE SCALE GENOMIC DNA]</scope>
    <source>
        <strain evidence="6 7">NBRC 105367</strain>
    </source>
</reference>
<accession>A0A6F8YNF8</accession>
<dbReference type="Proteomes" id="UP000503011">
    <property type="component" value="Chromosome"/>
</dbReference>
<sequence>MDIAIGLPNTLQIKGPDVVEWARRADQRGFSSLATIDRIVYPSYDSLTVLATAAGATSRIRLLTDILLTPLYPPVWLAKATASLDALSGGRLTLGLGVGNRPDDFAAMDRPLRRRGKLMDETLDLLHRAWAGESVTGDEHPVGPEPAAGNRIPVLIGGTSDAAVRRTVAYGEGWTAGGATPEHVGPMVAKVRQAWQEAGREGEPRISALVYFGLGDPEVSKASLRRYYGFLGEWADNIANGALHTPDAVRATARAFADAGVTELVFDPSIPSVEEVDRLADVLL</sequence>
<organism evidence="6 7">
    <name type="scientific">Phytohabitans suffuscus</name>
    <dbReference type="NCBI Taxonomy" id="624315"/>
    <lineage>
        <taxon>Bacteria</taxon>
        <taxon>Bacillati</taxon>
        <taxon>Actinomycetota</taxon>
        <taxon>Actinomycetes</taxon>
        <taxon>Micromonosporales</taxon>
        <taxon>Micromonosporaceae</taxon>
    </lineage>
</organism>
<dbReference type="InterPro" id="IPR036661">
    <property type="entry name" value="Luciferase-like_sf"/>
</dbReference>
<evidence type="ECO:0000259" key="5">
    <source>
        <dbReference type="Pfam" id="PF00296"/>
    </source>
</evidence>
<evidence type="ECO:0000256" key="3">
    <source>
        <dbReference type="ARBA" id="ARBA00023002"/>
    </source>
</evidence>
<evidence type="ECO:0000256" key="2">
    <source>
        <dbReference type="ARBA" id="ARBA00022643"/>
    </source>
</evidence>
<feature type="domain" description="Luciferase-like" evidence="5">
    <location>
        <begin position="16"/>
        <end position="259"/>
    </location>
</feature>
<dbReference type="SUPFAM" id="SSF51679">
    <property type="entry name" value="Bacterial luciferase-like"/>
    <property type="match status" value="1"/>
</dbReference>
<keyword evidence="2" id="KW-0288">FMN</keyword>
<dbReference type="GO" id="GO:0046306">
    <property type="term" value="P:alkanesulfonate catabolic process"/>
    <property type="evidence" value="ECO:0007669"/>
    <property type="project" value="TreeGrafter"/>
</dbReference>
<protein>
    <submittedName>
        <fullName evidence="6">Monooxygenase</fullName>
    </submittedName>
</protein>
<dbReference type="Gene3D" id="3.20.20.30">
    <property type="entry name" value="Luciferase-like domain"/>
    <property type="match status" value="1"/>
</dbReference>
<dbReference type="EMBL" id="AP022871">
    <property type="protein sequence ID" value="BCB87501.1"/>
    <property type="molecule type" value="Genomic_DNA"/>
</dbReference>
<keyword evidence="1" id="KW-0285">Flavoprotein</keyword>
<dbReference type="GO" id="GO:0008726">
    <property type="term" value="F:alkanesulfonate monooxygenase activity"/>
    <property type="evidence" value="ECO:0007669"/>
    <property type="project" value="TreeGrafter"/>
</dbReference>
<dbReference type="KEGG" id="psuu:Psuf_048140"/>
<dbReference type="PANTHER" id="PTHR42847:SF4">
    <property type="entry name" value="ALKANESULFONATE MONOOXYGENASE-RELATED"/>
    <property type="match status" value="1"/>
</dbReference>
<reference evidence="6 7" key="2">
    <citation type="submission" date="2020-03" db="EMBL/GenBank/DDBJ databases">
        <authorList>
            <person name="Ichikawa N."/>
            <person name="Kimura A."/>
            <person name="Kitahashi Y."/>
            <person name="Uohara A."/>
        </authorList>
    </citation>
    <scope>NUCLEOTIDE SEQUENCE [LARGE SCALE GENOMIC DNA]</scope>
    <source>
        <strain evidence="6 7">NBRC 105367</strain>
    </source>
</reference>
<evidence type="ECO:0000313" key="7">
    <source>
        <dbReference type="Proteomes" id="UP000503011"/>
    </source>
</evidence>
<dbReference type="Pfam" id="PF00296">
    <property type="entry name" value="Bac_luciferase"/>
    <property type="match status" value="1"/>
</dbReference>
<keyword evidence="3" id="KW-0560">Oxidoreductase</keyword>
<dbReference type="InterPro" id="IPR050172">
    <property type="entry name" value="SsuD_RutA_monooxygenase"/>
</dbReference>
<keyword evidence="4 6" id="KW-0503">Monooxygenase</keyword>
<evidence type="ECO:0000256" key="4">
    <source>
        <dbReference type="ARBA" id="ARBA00023033"/>
    </source>
</evidence>
<evidence type="ECO:0000256" key="1">
    <source>
        <dbReference type="ARBA" id="ARBA00022630"/>
    </source>
</evidence>
<name>A0A6F8YNF8_9ACTN</name>
<dbReference type="InterPro" id="IPR011251">
    <property type="entry name" value="Luciferase-like_dom"/>
</dbReference>
<dbReference type="RefSeq" id="WP_173158996.1">
    <property type="nucleotide sequence ID" value="NZ_AP022871.1"/>
</dbReference>
<gene>
    <name evidence="6" type="ORF">Psuf_048140</name>
</gene>
<proteinExistence type="predicted"/>
<dbReference type="AlphaFoldDB" id="A0A6F8YNF8"/>